<evidence type="ECO:0000313" key="2">
    <source>
        <dbReference type="EMBL" id="GES40026.1"/>
    </source>
</evidence>
<organism evidence="2 3">
    <name type="scientific">Rhodococcus aetherivorans</name>
    <dbReference type="NCBI Taxonomy" id="191292"/>
    <lineage>
        <taxon>Bacteria</taxon>
        <taxon>Bacillati</taxon>
        <taxon>Actinomycetota</taxon>
        <taxon>Actinomycetes</taxon>
        <taxon>Mycobacteriales</taxon>
        <taxon>Nocardiaceae</taxon>
        <taxon>Rhodococcus</taxon>
    </lineage>
</organism>
<gene>
    <name evidence="2" type="ORF">RAJCM14343_5304</name>
</gene>
<reference evidence="2 3" key="1">
    <citation type="journal article" date="2018" name="Biodegradation">
        <title>1,4-Dioxane degradation characteristics of Rhodococcus aetherivorans JCM 14343.</title>
        <authorList>
            <person name="Inoue D."/>
            <person name="Tsunoda T."/>
            <person name="Yamamoto N."/>
            <person name="Ike M."/>
            <person name="Sei K."/>
        </authorList>
    </citation>
    <scope>NUCLEOTIDE SEQUENCE [LARGE SCALE GENOMIC DNA]</scope>
    <source>
        <strain evidence="2 3">JCM 14343</strain>
    </source>
</reference>
<comment type="caution">
    <text evidence="2">The sequence shown here is derived from an EMBL/GenBank/DDBJ whole genome shotgun (WGS) entry which is preliminary data.</text>
</comment>
<evidence type="ECO:0000313" key="3">
    <source>
        <dbReference type="Proteomes" id="UP000325466"/>
    </source>
</evidence>
<proteinExistence type="predicted"/>
<dbReference type="Proteomes" id="UP000325466">
    <property type="component" value="Unassembled WGS sequence"/>
</dbReference>
<keyword evidence="3" id="KW-1185">Reference proteome</keyword>
<feature type="region of interest" description="Disordered" evidence="1">
    <location>
        <begin position="164"/>
        <end position="193"/>
    </location>
</feature>
<dbReference type="RefSeq" id="WP_235194001.1">
    <property type="nucleotide sequence ID" value="NZ_BAAAYP010000034.1"/>
</dbReference>
<sequence>MLEADASPGARADQLADVLHKGRLLETLQLLIVAQQSLFLWQRLRLVQVQTIEPQHLQQTIASARATLSEQYTADTDLAARLRQILDRHAVLSPGEAHHKLAGRALTKHRDGLAAMVEAFIAARNLQIEQWTGARHATLGEAWSAARTRTGAAVTAGRRRLARGASTVATWVEPKQPPGSDAADPAEAGEREP</sequence>
<protein>
    <submittedName>
        <fullName evidence="2">Uncharacterized protein</fullName>
    </submittedName>
</protein>
<accession>A0ABQ0YTQ0</accession>
<name>A0ABQ0YTQ0_9NOCA</name>
<evidence type="ECO:0000256" key="1">
    <source>
        <dbReference type="SAM" id="MobiDB-lite"/>
    </source>
</evidence>
<dbReference type="EMBL" id="BLAH01000166">
    <property type="protein sequence ID" value="GES40026.1"/>
    <property type="molecule type" value="Genomic_DNA"/>
</dbReference>